<reference evidence="1" key="1">
    <citation type="submission" date="2021-05" db="EMBL/GenBank/DDBJ databases">
        <authorList>
            <person name="Scholz U."/>
            <person name="Mascher M."/>
            <person name="Fiebig A."/>
        </authorList>
    </citation>
    <scope>NUCLEOTIDE SEQUENCE [LARGE SCALE GENOMIC DNA]</scope>
</reference>
<reference evidence="1" key="2">
    <citation type="submission" date="2025-09" db="UniProtKB">
        <authorList>
            <consortium name="EnsemblPlants"/>
        </authorList>
    </citation>
    <scope>IDENTIFICATION</scope>
</reference>
<dbReference type="Proteomes" id="UP001732700">
    <property type="component" value="Chromosome 3C"/>
</dbReference>
<proteinExistence type="predicted"/>
<protein>
    <submittedName>
        <fullName evidence="1">Uncharacterized protein</fullName>
    </submittedName>
</protein>
<keyword evidence="2" id="KW-1185">Reference proteome</keyword>
<sequence length="340" mass="36391">MNAGSPDIHTAERARGRGVRNCLMEGSSSSDRYTERCALAMELAQVLDAVRELEAHMGVKGGADDGGERCRALVSSMRSSVDRSIHIAMSSCCAPDSPPSAEGSPRSGGSDQAADSRCRGANAAGQCKKRKALPKWSTQVRVNSVQDVGPLDDGFSWRKYGQKDILGAKYPRAYFRCTYRHTQSCHASKQVQRADGDPLLFNVVYHGNHTCAQRNSQRPRHAASGEHWQPQTEGSGQERSSIISAGLKAEGVAAKGLENPFSFQSKPAGAAGTGGAASSNFPAGCALTASPFVSPATSECQVIRNVPDVELTSTTDSQMADMDFMLQLADADFFDNSRYF</sequence>
<accession>A0ACD5VT58</accession>
<dbReference type="EnsemblPlants" id="AVESA.00010b.r2.3CG0494400.1">
    <property type="protein sequence ID" value="AVESA.00010b.r2.3CG0494400.1.CDS"/>
    <property type="gene ID" value="AVESA.00010b.r2.3CG0494400"/>
</dbReference>
<evidence type="ECO:0000313" key="1">
    <source>
        <dbReference type="EnsemblPlants" id="AVESA.00010b.r2.3CG0494400.1.CDS"/>
    </source>
</evidence>
<organism evidence="1 2">
    <name type="scientific">Avena sativa</name>
    <name type="common">Oat</name>
    <dbReference type="NCBI Taxonomy" id="4498"/>
    <lineage>
        <taxon>Eukaryota</taxon>
        <taxon>Viridiplantae</taxon>
        <taxon>Streptophyta</taxon>
        <taxon>Embryophyta</taxon>
        <taxon>Tracheophyta</taxon>
        <taxon>Spermatophyta</taxon>
        <taxon>Magnoliopsida</taxon>
        <taxon>Liliopsida</taxon>
        <taxon>Poales</taxon>
        <taxon>Poaceae</taxon>
        <taxon>BOP clade</taxon>
        <taxon>Pooideae</taxon>
        <taxon>Poodae</taxon>
        <taxon>Poeae</taxon>
        <taxon>Poeae Chloroplast Group 1 (Aveneae type)</taxon>
        <taxon>Aveninae</taxon>
        <taxon>Avena</taxon>
    </lineage>
</organism>
<name>A0ACD5VT58_AVESA</name>
<evidence type="ECO:0000313" key="2">
    <source>
        <dbReference type="Proteomes" id="UP001732700"/>
    </source>
</evidence>